<dbReference type="Gene3D" id="1.25.10.10">
    <property type="entry name" value="Leucine-rich Repeat Variant"/>
    <property type="match status" value="1"/>
</dbReference>
<sequence>MDTGTAQSRQQHRRHPSSRANIFKSLVSSKSRPPSPDRASESNPLGERQSNVQSPPSSPSKNDTKTTRADSQVYSQPLSYSRESALKKSKSSSNITSIFTKKNRSSKELSHTVQKDKENSTPPTSSHEVAVAPIWAQLTTSPTSFNHPESNNSRFLDSVQDEIARYTPQEYSPSKQRNFNGDFDQPGLRPRLTGRPQSTQYEKSESTTELERRTSGNQTTSGGRFSEDNGRRLGRDQIEELQSNKYIRELSNTNRKTSDGSTEQAPLKEKLTIAKRGGRVMAAVAAFQSKSKTEHIKVESPLDPKDIDVAFEKVLISRNVPEPMREKMRSLTLRVKTDFIKQDQGSKTTEGSPLGSINSETGKKQDMANVINSPESNSFEDDGKSTKRSRSRSRTFTFSKADKHGEASPSKKARSRSKNRSISTQNLTEASISRSFGRTAAAAIPADYIAYLKNNPDPTQAEVGRLHKLRILLRNETVTWVDNFVSLGGMSEIVSLLHRIMAIEWREEHEDQLLHETLLCLKGLCTTERAMLELEKVADELFPALLGMLFGDEKKGPAEYSTRTVILNVLFNHLAAAMVLTSAEIEKRARKILAYLGDPKKSVDSRPVDFVLNMHISRPFKLWSREVSNVTKEVFWIFLHHLNVVPLPKLYETQEACNGDPLADSIQRARSLAATYTTRHFPGARPPVPAAPYIGGVEWDATTYLTAHLDLLNGLIASIPSSESRNELREQMQASGFEKILGSTLRTCKEKFYSGVHDGLRSWVAASNEDGWDTLYVREGPTLEEQAERAKSCSPKKSPTKKMEPAPRLDLNLGLTETKNNDDDGWLG</sequence>
<dbReference type="InterPro" id="IPR010473">
    <property type="entry name" value="GTPase-bd"/>
</dbReference>
<protein>
    <recommendedName>
        <fullName evidence="2">Formin GTPase-binding domain-containing protein</fullName>
    </recommendedName>
</protein>
<evidence type="ECO:0000313" key="3">
    <source>
        <dbReference type="EMBL" id="WPH02219.1"/>
    </source>
</evidence>
<dbReference type="GO" id="GO:0031267">
    <property type="term" value="F:small GTPase binding"/>
    <property type="evidence" value="ECO:0007669"/>
    <property type="project" value="InterPro"/>
</dbReference>
<evidence type="ECO:0000259" key="2">
    <source>
        <dbReference type="SMART" id="SM01140"/>
    </source>
</evidence>
<feature type="region of interest" description="Disordered" evidence="1">
    <location>
        <begin position="1"/>
        <end position="268"/>
    </location>
</feature>
<dbReference type="InterPro" id="IPR011989">
    <property type="entry name" value="ARM-like"/>
</dbReference>
<dbReference type="SMART" id="SM01140">
    <property type="entry name" value="Drf_GBD"/>
    <property type="match status" value="1"/>
</dbReference>
<feature type="region of interest" description="Disordered" evidence="1">
    <location>
        <begin position="783"/>
        <end position="828"/>
    </location>
</feature>
<dbReference type="Proteomes" id="UP001303373">
    <property type="component" value="Chromosome 7"/>
</dbReference>
<keyword evidence="4" id="KW-1185">Reference proteome</keyword>
<feature type="compositionally biased region" description="Polar residues" evidence="1">
    <location>
        <begin position="137"/>
        <end position="155"/>
    </location>
</feature>
<dbReference type="Pfam" id="PF06371">
    <property type="entry name" value="Drf_GBD"/>
    <property type="match status" value="1"/>
</dbReference>
<dbReference type="SUPFAM" id="SSF48371">
    <property type="entry name" value="ARM repeat"/>
    <property type="match status" value="1"/>
</dbReference>
<feature type="region of interest" description="Disordered" evidence="1">
    <location>
        <begin position="342"/>
        <end position="426"/>
    </location>
</feature>
<gene>
    <name evidence="3" type="ORF">R9X50_00507500</name>
</gene>
<name>A0AAQ3R8V7_9PEZI</name>
<feature type="domain" description="Formin GTPase-binding" evidence="2">
    <location>
        <begin position="298"/>
        <end position="576"/>
    </location>
</feature>
<reference evidence="3 4" key="1">
    <citation type="submission" date="2023-11" db="EMBL/GenBank/DDBJ databases">
        <title>An acidophilic fungus is an integral part of prey digestion in a carnivorous sundew plant.</title>
        <authorList>
            <person name="Tsai I.J."/>
        </authorList>
    </citation>
    <scope>NUCLEOTIDE SEQUENCE [LARGE SCALE GENOMIC DNA]</scope>
    <source>
        <strain evidence="3">169a</strain>
    </source>
</reference>
<dbReference type="GO" id="GO:0030036">
    <property type="term" value="P:actin cytoskeleton organization"/>
    <property type="evidence" value="ECO:0007669"/>
    <property type="project" value="InterPro"/>
</dbReference>
<dbReference type="EMBL" id="CP138586">
    <property type="protein sequence ID" value="WPH02219.1"/>
    <property type="molecule type" value="Genomic_DNA"/>
</dbReference>
<feature type="compositionally biased region" description="Basic and acidic residues" evidence="1">
    <location>
        <begin position="225"/>
        <end position="238"/>
    </location>
</feature>
<evidence type="ECO:0000256" key="1">
    <source>
        <dbReference type="SAM" id="MobiDB-lite"/>
    </source>
</evidence>
<feature type="compositionally biased region" description="Basic and acidic residues" evidence="1">
    <location>
        <begin position="105"/>
        <end position="119"/>
    </location>
</feature>
<feature type="compositionally biased region" description="Polar residues" evidence="1">
    <location>
        <begin position="169"/>
        <end position="179"/>
    </location>
</feature>
<accession>A0AAQ3R8V7</accession>
<dbReference type="AlphaFoldDB" id="A0AAQ3R8V7"/>
<feature type="compositionally biased region" description="Polar residues" evidence="1">
    <location>
        <begin position="69"/>
        <end position="82"/>
    </location>
</feature>
<dbReference type="InterPro" id="IPR016024">
    <property type="entry name" value="ARM-type_fold"/>
</dbReference>
<dbReference type="GO" id="GO:0003779">
    <property type="term" value="F:actin binding"/>
    <property type="evidence" value="ECO:0007669"/>
    <property type="project" value="InterPro"/>
</dbReference>
<feature type="compositionally biased region" description="Low complexity" evidence="1">
    <location>
        <begin position="91"/>
        <end position="100"/>
    </location>
</feature>
<feature type="compositionally biased region" description="Basic and acidic residues" evidence="1">
    <location>
        <begin position="202"/>
        <end position="214"/>
    </location>
</feature>
<feature type="compositionally biased region" description="Polar residues" evidence="1">
    <location>
        <begin position="343"/>
        <end position="360"/>
    </location>
</feature>
<organism evidence="3 4">
    <name type="scientific">Acrodontium crateriforme</name>
    <dbReference type="NCBI Taxonomy" id="150365"/>
    <lineage>
        <taxon>Eukaryota</taxon>
        <taxon>Fungi</taxon>
        <taxon>Dikarya</taxon>
        <taxon>Ascomycota</taxon>
        <taxon>Pezizomycotina</taxon>
        <taxon>Dothideomycetes</taxon>
        <taxon>Dothideomycetidae</taxon>
        <taxon>Mycosphaerellales</taxon>
        <taxon>Teratosphaeriaceae</taxon>
        <taxon>Acrodontium</taxon>
    </lineage>
</organism>
<feature type="compositionally biased region" description="Polar residues" evidence="1">
    <location>
        <begin position="240"/>
        <end position="264"/>
    </location>
</feature>
<proteinExistence type="predicted"/>
<evidence type="ECO:0000313" key="4">
    <source>
        <dbReference type="Proteomes" id="UP001303373"/>
    </source>
</evidence>